<feature type="binding site" evidence="2">
    <location>
        <position position="75"/>
    </location>
    <ligand>
        <name>Mg(2+)</name>
        <dbReference type="ChEBI" id="CHEBI:18420"/>
        <label>4</label>
    </ligand>
</feature>
<dbReference type="Proteomes" id="UP000698963">
    <property type="component" value="Unassembled WGS sequence"/>
</dbReference>
<feature type="binding site" evidence="2">
    <location>
        <position position="75"/>
    </location>
    <ligand>
        <name>Mg(2+)</name>
        <dbReference type="ChEBI" id="CHEBI:18420"/>
        <label>2</label>
    </ligand>
</feature>
<keyword evidence="1 2" id="KW-0784">Thiamine biosynthesis</keyword>
<evidence type="ECO:0000256" key="2">
    <source>
        <dbReference type="HAMAP-Rule" id="MF_02128"/>
    </source>
</evidence>
<reference evidence="4" key="2">
    <citation type="submission" date="2021-09" db="EMBL/GenBank/DDBJ databases">
        <authorList>
            <person name="Gilroy R."/>
        </authorList>
    </citation>
    <scope>NUCLEOTIDE SEQUENCE</scope>
    <source>
        <strain evidence="4">ChiGjej2B2-19336</strain>
    </source>
</reference>
<comment type="miscellaneous">
    <text evidence="2">Reaction mechanism of ThiL seems to utilize a direct, inline transfer of the gamma-phosphate of ATP to TMP rather than a phosphorylated enzyme intermediate.</text>
</comment>
<dbReference type="GO" id="GO:0005524">
    <property type="term" value="F:ATP binding"/>
    <property type="evidence" value="ECO:0007669"/>
    <property type="project" value="UniProtKB-UniRule"/>
</dbReference>
<dbReference type="NCBIfam" id="TIGR01379">
    <property type="entry name" value="thiL"/>
    <property type="match status" value="1"/>
</dbReference>
<dbReference type="HAMAP" id="MF_02128">
    <property type="entry name" value="TMP_kinase"/>
    <property type="match status" value="1"/>
</dbReference>
<feature type="binding site" evidence="2">
    <location>
        <position position="283"/>
    </location>
    <ligand>
        <name>substrate</name>
    </ligand>
</feature>
<keyword evidence="2" id="KW-0067">ATP-binding</keyword>
<feature type="binding site" evidence="2">
    <location>
        <position position="231"/>
    </location>
    <ligand>
        <name>Mg(2+)</name>
        <dbReference type="ChEBI" id="CHEBI:18420"/>
        <label>5</label>
    </ligand>
</feature>
<feature type="binding site" evidence="2">
    <location>
        <position position="228"/>
    </location>
    <ligand>
        <name>Mg(2+)</name>
        <dbReference type="ChEBI" id="CHEBI:18420"/>
        <label>3</label>
    </ligand>
</feature>
<dbReference type="SUPFAM" id="SSF56042">
    <property type="entry name" value="PurM C-terminal domain-like"/>
    <property type="match status" value="1"/>
</dbReference>
<dbReference type="GO" id="GO:0009030">
    <property type="term" value="F:thiamine-phosphate kinase activity"/>
    <property type="evidence" value="ECO:0007669"/>
    <property type="project" value="UniProtKB-UniRule"/>
</dbReference>
<dbReference type="InterPro" id="IPR036921">
    <property type="entry name" value="PurM-like_N_sf"/>
</dbReference>
<dbReference type="PANTHER" id="PTHR30270:SF0">
    <property type="entry name" value="THIAMINE-MONOPHOSPHATE KINASE"/>
    <property type="match status" value="1"/>
</dbReference>
<feature type="binding site" evidence="2">
    <location>
        <position position="333"/>
    </location>
    <ligand>
        <name>substrate</name>
    </ligand>
</feature>
<dbReference type="GO" id="GO:0009229">
    <property type="term" value="P:thiamine diphosphate biosynthetic process"/>
    <property type="evidence" value="ECO:0007669"/>
    <property type="project" value="UniProtKB-UniRule"/>
</dbReference>
<dbReference type="RefSeq" id="WP_304120659.1">
    <property type="nucleotide sequence ID" value="NZ_DYZA01000032.1"/>
</dbReference>
<protein>
    <recommendedName>
        <fullName evidence="2">Thiamine-monophosphate kinase</fullName>
        <shortName evidence="2">TMP kinase</shortName>
        <shortName evidence="2">Thiamine-phosphate kinase</shortName>
        <ecNumber evidence="2">2.7.4.16</ecNumber>
    </recommendedName>
</protein>
<dbReference type="PANTHER" id="PTHR30270">
    <property type="entry name" value="THIAMINE-MONOPHOSPHATE KINASE"/>
    <property type="match status" value="1"/>
</dbReference>
<feature type="binding site" evidence="2">
    <location>
        <position position="53"/>
    </location>
    <ligand>
        <name>substrate</name>
    </ligand>
</feature>
<feature type="domain" description="PurM-like N-terminal" evidence="3">
    <location>
        <begin position="29"/>
        <end position="138"/>
    </location>
</feature>
<reference evidence="4" key="1">
    <citation type="journal article" date="2021" name="PeerJ">
        <title>Extensive microbial diversity within the chicken gut microbiome revealed by metagenomics and culture.</title>
        <authorList>
            <person name="Gilroy R."/>
            <person name="Ravi A."/>
            <person name="Getino M."/>
            <person name="Pursley I."/>
            <person name="Horton D.L."/>
            <person name="Alikhan N.F."/>
            <person name="Baker D."/>
            <person name="Gharbi K."/>
            <person name="Hall N."/>
            <person name="Watson M."/>
            <person name="Adriaenssens E.M."/>
            <person name="Foster-Nyarko E."/>
            <person name="Jarju S."/>
            <person name="Secka A."/>
            <person name="Antonio M."/>
            <person name="Oren A."/>
            <person name="Chaudhuri R.R."/>
            <person name="La Ragione R."/>
            <person name="Hildebrand F."/>
            <person name="Pallen M.J."/>
        </authorList>
    </citation>
    <scope>NUCLEOTIDE SEQUENCE</scope>
    <source>
        <strain evidence="4">ChiGjej2B2-19336</strain>
    </source>
</reference>
<feature type="binding site" evidence="2">
    <location>
        <position position="75"/>
    </location>
    <ligand>
        <name>Mg(2+)</name>
        <dbReference type="ChEBI" id="CHEBI:18420"/>
        <label>3</label>
    </ligand>
</feature>
<organism evidence="4 5">
    <name type="scientific">Mailhella massiliensis</name>
    <dbReference type="NCBI Taxonomy" id="1903261"/>
    <lineage>
        <taxon>Bacteria</taxon>
        <taxon>Pseudomonadati</taxon>
        <taxon>Thermodesulfobacteriota</taxon>
        <taxon>Desulfovibrionia</taxon>
        <taxon>Desulfovibrionales</taxon>
        <taxon>Desulfovibrionaceae</taxon>
        <taxon>Mailhella</taxon>
    </lineage>
</organism>
<accession>A0A921DQE3</accession>
<keyword evidence="2" id="KW-0460">Magnesium</keyword>
<evidence type="ECO:0000313" key="4">
    <source>
        <dbReference type="EMBL" id="HJD96379.1"/>
    </source>
</evidence>
<dbReference type="InterPro" id="IPR006283">
    <property type="entry name" value="ThiL-like"/>
</dbReference>
<dbReference type="Gene3D" id="3.30.1330.10">
    <property type="entry name" value="PurM-like, N-terminal domain"/>
    <property type="match status" value="1"/>
</dbReference>
<gene>
    <name evidence="2 4" type="primary">thiL</name>
    <name evidence="4" type="ORF">K8W16_01865</name>
</gene>
<feature type="binding site" evidence="2">
    <location>
        <position position="46"/>
    </location>
    <ligand>
        <name>Mg(2+)</name>
        <dbReference type="ChEBI" id="CHEBI:18420"/>
        <label>2</label>
    </ligand>
</feature>
<keyword evidence="2 4" id="KW-0808">Transferase</keyword>
<dbReference type="InterPro" id="IPR036676">
    <property type="entry name" value="PurM-like_C_sf"/>
</dbReference>
<dbReference type="AlphaFoldDB" id="A0A921DQE3"/>
<dbReference type="SUPFAM" id="SSF55326">
    <property type="entry name" value="PurM N-terminal domain-like"/>
    <property type="match status" value="1"/>
</dbReference>
<feature type="binding site" evidence="2">
    <location>
        <position position="123"/>
    </location>
    <ligand>
        <name>Mg(2+)</name>
        <dbReference type="ChEBI" id="CHEBI:18420"/>
        <label>1</label>
    </ligand>
</feature>
<evidence type="ECO:0000256" key="1">
    <source>
        <dbReference type="ARBA" id="ARBA00022977"/>
    </source>
</evidence>
<dbReference type="GO" id="GO:0000287">
    <property type="term" value="F:magnesium ion binding"/>
    <property type="evidence" value="ECO:0007669"/>
    <property type="project" value="UniProtKB-UniRule"/>
</dbReference>
<comment type="similarity">
    <text evidence="2">Belongs to the thiamine-monophosphate kinase family.</text>
</comment>
<dbReference type="EC" id="2.7.4.16" evidence="2"/>
<dbReference type="GO" id="GO:0009228">
    <property type="term" value="P:thiamine biosynthetic process"/>
    <property type="evidence" value="ECO:0007669"/>
    <property type="project" value="UniProtKB-KW"/>
</dbReference>
<comment type="pathway">
    <text evidence="2">Cofactor biosynthesis; thiamine diphosphate biosynthesis; thiamine diphosphate from thiamine phosphate: step 1/1.</text>
</comment>
<feature type="binding site" evidence="2">
    <location>
        <position position="45"/>
    </location>
    <ligand>
        <name>Mg(2+)</name>
        <dbReference type="ChEBI" id="CHEBI:18420"/>
        <label>1</label>
    </ligand>
</feature>
<feature type="binding site" evidence="2">
    <location>
        <position position="31"/>
    </location>
    <ligand>
        <name>Mg(2+)</name>
        <dbReference type="ChEBI" id="CHEBI:18420"/>
        <label>3</label>
    </ligand>
</feature>
<keyword evidence="2" id="KW-0547">Nucleotide-binding</keyword>
<feature type="binding site" evidence="2">
    <location>
        <begin position="122"/>
        <end position="123"/>
    </location>
    <ligand>
        <name>ATP</name>
        <dbReference type="ChEBI" id="CHEBI:30616"/>
    </ligand>
</feature>
<dbReference type="InterPro" id="IPR016188">
    <property type="entry name" value="PurM-like_N"/>
</dbReference>
<evidence type="ECO:0000313" key="5">
    <source>
        <dbReference type="Proteomes" id="UP000698963"/>
    </source>
</evidence>
<feature type="binding site" evidence="2">
    <location>
        <position position="149"/>
    </location>
    <ligand>
        <name>ATP</name>
        <dbReference type="ChEBI" id="CHEBI:30616"/>
    </ligand>
</feature>
<keyword evidence="2" id="KW-0479">Metal-binding</keyword>
<dbReference type="CDD" id="cd02194">
    <property type="entry name" value="ThiL"/>
    <property type="match status" value="1"/>
</dbReference>
<dbReference type="Pfam" id="PF00586">
    <property type="entry name" value="AIRS"/>
    <property type="match status" value="1"/>
</dbReference>
<feature type="binding site" evidence="2">
    <location>
        <position position="230"/>
    </location>
    <ligand>
        <name>ATP</name>
        <dbReference type="ChEBI" id="CHEBI:30616"/>
    </ligand>
</feature>
<comment type="caution">
    <text evidence="4">The sequence shown here is derived from an EMBL/GenBank/DDBJ whole genome shotgun (WGS) entry which is preliminary data.</text>
</comment>
<name>A0A921DQE3_9BACT</name>
<evidence type="ECO:0000259" key="3">
    <source>
        <dbReference type="Pfam" id="PF00586"/>
    </source>
</evidence>
<dbReference type="PIRSF" id="PIRSF005303">
    <property type="entry name" value="Thiam_monoph_kin"/>
    <property type="match status" value="1"/>
</dbReference>
<comment type="function">
    <text evidence="2">Catalyzes the ATP-dependent phosphorylation of thiamine-monophosphate (TMP) to form thiamine-pyrophosphate (TPP), the active form of vitamin B1.</text>
</comment>
<feature type="binding site" evidence="2">
    <location>
        <position position="46"/>
    </location>
    <ligand>
        <name>Mg(2+)</name>
        <dbReference type="ChEBI" id="CHEBI:18420"/>
        <label>1</label>
    </ligand>
</feature>
<feature type="binding site" evidence="2">
    <location>
        <position position="44"/>
    </location>
    <ligand>
        <name>Mg(2+)</name>
        <dbReference type="ChEBI" id="CHEBI:18420"/>
        <label>4</label>
    </ligand>
</feature>
<proteinExistence type="inferred from homology"/>
<comment type="catalytic activity">
    <reaction evidence="2">
        <text>thiamine phosphate + ATP = thiamine diphosphate + ADP</text>
        <dbReference type="Rhea" id="RHEA:15913"/>
        <dbReference type="ChEBI" id="CHEBI:30616"/>
        <dbReference type="ChEBI" id="CHEBI:37575"/>
        <dbReference type="ChEBI" id="CHEBI:58937"/>
        <dbReference type="ChEBI" id="CHEBI:456216"/>
        <dbReference type="EC" id="2.7.4.16"/>
    </reaction>
</comment>
<keyword evidence="2 4" id="KW-0418">Kinase</keyword>
<dbReference type="Gene3D" id="3.90.650.10">
    <property type="entry name" value="PurM-like C-terminal domain"/>
    <property type="match status" value="1"/>
</dbReference>
<feature type="binding site" evidence="2">
    <location>
        <position position="31"/>
    </location>
    <ligand>
        <name>Mg(2+)</name>
        <dbReference type="ChEBI" id="CHEBI:18420"/>
        <label>4</label>
    </ligand>
</feature>
<sequence>MKPASEDDILALVNRFFPVDHPSLLLGRGDDCAVLRPGAPLAVSTDIFAEDAHFRRRYFTPYDTGFKALAVNISDIGASGASPSGISIGLTLTGKEDEEWLSGFCRGMKDLCDRFSLALSGGDLARSSLLNVCVTAWGELPEGLPMGLRRGMAKEGDIVFLVGSVGLARLGLTLLEQGSNPEECEDLKAMWPEACSAHLRPMPLAKEGMALARFALRHHLEERLSLMDVSDGLARDLPRLLARGKTGLGADIVLSPEDLAPEILRYASQHGITAPDFAFEGGEDYALVGTCPSPLWPELAHVLSGFAVPSLLLGTVGTGPIALNGHLPVSAGFDHFSG</sequence>
<comment type="caution">
    <text evidence="2">Lacks conserved residue(s) required for the propagation of feature annotation.</text>
</comment>
<dbReference type="EMBL" id="DYZA01000032">
    <property type="protein sequence ID" value="HJD96379.1"/>
    <property type="molecule type" value="Genomic_DNA"/>
</dbReference>